<dbReference type="InterPro" id="IPR000408">
    <property type="entry name" value="Reg_chr_condens"/>
</dbReference>
<dbReference type="SUPFAM" id="SSF50985">
    <property type="entry name" value="RCC1/BLIP-II"/>
    <property type="match status" value="1"/>
</dbReference>
<keyword evidence="1" id="KW-0677">Repeat</keyword>
<evidence type="ECO:0000256" key="2">
    <source>
        <dbReference type="PROSITE-ProRule" id="PRU00235"/>
    </source>
</evidence>
<dbReference type="InterPro" id="IPR051625">
    <property type="entry name" value="Signaling_Regulatory_Domain"/>
</dbReference>
<dbReference type="Gene3D" id="2.130.10.30">
    <property type="entry name" value="Regulator of chromosome condensation 1/beta-lactamase-inhibitor protein II"/>
    <property type="match status" value="1"/>
</dbReference>
<dbReference type="PROSITE" id="PS50012">
    <property type="entry name" value="RCC1_3"/>
    <property type="match status" value="2"/>
</dbReference>
<protein>
    <submittedName>
        <fullName evidence="3">Uncharacterized protein</fullName>
    </submittedName>
</protein>
<dbReference type="AlphaFoldDB" id="A0A1Y3ATZ5"/>
<evidence type="ECO:0000256" key="1">
    <source>
        <dbReference type="ARBA" id="ARBA00022737"/>
    </source>
</evidence>
<comment type="caution">
    <text evidence="3">The sequence shown here is derived from an EMBL/GenBank/DDBJ whole genome shotgun (WGS) entry which is preliminary data.</text>
</comment>
<dbReference type="PRINTS" id="PR00633">
    <property type="entry name" value="RCCNDNSATION"/>
</dbReference>
<gene>
    <name evidence="3" type="ORF">BLA29_010595</name>
</gene>
<dbReference type="InterPro" id="IPR009091">
    <property type="entry name" value="RCC1/BLIP-II"/>
</dbReference>
<dbReference type="PANTHER" id="PTHR22872">
    <property type="entry name" value="BTK-BINDING PROTEIN-RELATED"/>
    <property type="match status" value="1"/>
</dbReference>
<feature type="non-terminal residue" evidence="3">
    <location>
        <position position="165"/>
    </location>
</feature>
<dbReference type="Pfam" id="PF13540">
    <property type="entry name" value="RCC1_2"/>
    <property type="match status" value="2"/>
</dbReference>
<dbReference type="PROSITE" id="PS00626">
    <property type="entry name" value="RCC1_2"/>
    <property type="match status" value="1"/>
</dbReference>
<dbReference type="EMBL" id="MUJZ01058534">
    <property type="protein sequence ID" value="OTF71950.1"/>
    <property type="molecule type" value="Genomic_DNA"/>
</dbReference>
<reference evidence="3 4" key="1">
    <citation type="submission" date="2017-03" db="EMBL/GenBank/DDBJ databases">
        <title>Genome Survey of Euroglyphus maynei.</title>
        <authorList>
            <person name="Arlian L.G."/>
            <person name="Morgan M.S."/>
            <person name="Rider S.D."/>
        </authorList>
    </citation>
    <scope>NUCLEOTIDE SEQUENCE [LARGE SCALE GENOMIC DNA]</scope>
    <source>
        <strain evidence="3">Arlian Lab</strain>
        <tissue evidence="3">Whole body</tissue>
    </source>
</reference>
<evidence type="ECO:0000313" key="4">
    <source>
        <dbReference type="Proteomes" id="UP000194236"/>
    </source>
</evidence>
<evidence type="ECO:0000313" key="3">
    <source>
        <dbReference type="EMBL" id="OTF71950.1"/>
    </source>
</evidence>
<name>A0A1Y3ATZ5_EURMA</name>
<proteinExistence type="predicted"/>
<dbReference type="OrthoDB" id="10051363at2759"/>
<dbReference type="Proteomes" id="UP000194236">
    <property type="component" value="Unassembled WGS sequence"/>
</dbReference>
<accession>A0A1Y3ATZ5</accession>
<feature type="repeat" description="RCC1" evidence="2">
    <location>
        <begin position="104"/>
        <end position="151"/>
    </location>
</feature>
<keyword evidence="4" id="KW-1185">Reference proteome</keyword>
<sequence length="165" mass="18895">MIVAKDPHQNQSLLNWPILHRLKHSFLQKIQSFLVFGDRGTEVLIITVDDFIYTFGENKWPSLPLGHRERIDSESPEEIVELKKQKIIDIVYGQRHVMALTEVGEIYSWGDNRFGQLGNNTFFESLKPILVGNHIQSLACGSYHTLALTITGQVFAWGRNNYGQI</sequence>
<feature type="repeat" description="RCC1" evidence="2">
    <location>
        <begin position="50"/>
        <end position="103"/>
    </location>
</feature>
<organism evidence="3 4">
    <name type="scientific">Euroglyphus maynei</name>
    <name type="common">Mayne's house dust mite</name>
    <dbReference type="NCBI Taxonomy" id="6958"/>
    <lineage>
        <taxon>Eukaryota</taxon>
        <taxon>Metazoa</taxon>
        <taxon>Ecdysozoa</taxon>
        <taxon>Arthropoda</taxon>
        <taxon>Chelicerata</taxon>
        <taxon>Arachnida</taxon>
        <taxon>Acari</taxon>
        <taxon>Acariformes</taxon>
        <taxon>Sarcoptiformes</taxon>
        <taxon>Astigmata</taxon>
        <taxon>Psoroptidia</taxon>
        <taxon>Analgoidea</taxon>
        <taxon>Pyroglyphidae</taxon>
        <taxon>Pyroglyphinae</taxon>
        <taxon>Euroglyphus</taxon>
    </lineage>
</organism>